<dbReference type="SUPFAM" id="SSF54427">
    <property type="entry name" value="NTF2-like"/>
    <property type="match status" value="1"/>
</dbReference>
<evidence type="ECO:0000313" key="1">
    <source>
        <dbReference type="EMBL" id="KZP16574.1"/>
    </source>
</evidence>
<dbReference type="OrthoDB" id="3352776at2759"/>
<dbReference type="AlphaFoldDB" id="A0A166F9K8"/>
<gene>
    <name evidence="1" type="ORF">FIBSPDRAFT_794203</name>
</gene>
<accession>A0A166F9K8</accession>
<evidence type="ECO:0008006" key="3">
    <source>
        <dbReference type="Google" id="ProtNLM"/>
    </source>
</evidence>
<proteinExistence type="predicted"/>
<reference evidence="1 2" key="1">
    <citation type="journal article" date="2016" name="Mol. Biol. Evol.">
        <title>Comparative Genomics of Early-Diverging Mushroom-Forming Fungi Provides Insights into the Origins of Lignocellulose Decay Capabilities.</title>
        <authorList>
            <person name="Nagy L.G."/>
            <person name="Riley R."/>
            <person name="Tritt A."/>
            <person name="Adam C."/>
            <person name="Daum C."/>
            <person name="Floudas D."/>
            <person name="Sun H."/>
            <person name="Yadav J.S."/>
            <person name="Pangilinan J."/>
            <person name="Larsson K.H."/>
            <person name="Matsuura K."/>
            <person name="Barry K."/>
            <person name="Labutti K."/>
            <person name="Kuo R."/>
            <person name="Ohm R.A."/>
            <person name="Bhattacharya S.S."/>
            <person name="Shirouzu T."/>
            <person name="Yoshinaga Y."/>
            <person name="Martin F.M."/>
            <person name="Grigoriev I.V."/>
            <person name="Hibbett D.S."/>
        </authorList>
    </citation>
    <scope>NUCLEOTIDE SEQUENCE [LARGE SCALE GENOMIC DNA]</scope>
    <source>
        <strain evidence="1 2">CBS 109695</strain>
    </source>
</reference>
<name>A0A166F9K8_9AGAM</name>
<keyword evidence="2" id="KW-1185">Reference proteome</keyword>
<sequence>MDPREKLYRAAKALCDDFAAKTDVETLLSHFSKTYDCTAIEHGEQALAPFLGRPYQHIAGVKAYFTQLAELLTYEDMQFSEWIVDSHTRKVAVKGQAKFTWIETSQSWDETFTYSLDFDHELKVTDYQVWADSGAAYLARIGKLNEVRESK</sequence>
<dbReference type="InterPro" id="IPR032710">
    <property type="entry name" value="NTF2-like_dom_sf"/>
</dbReference>
<protein>
    <recommendedName>
        <fullName evidence="3">SnoaL-like domain-containing protein</fullName>
    </recommendedName>
</protein>
<dbReference type="Gene3D" id="3.10.450.50">
    <property type="match status" value="1"/>
</dbReference>
<organism evidence="1 2">
    <name type="scientific">Athelia psychrophila</name>
    <dbReference type="NCBI Taxonomy" id="1759441"/>
    <lineage>
        <taxon>Eukaryota</taxon>
        <taxon>Fungi</taxon>
        <taxon>Dikarya</taxon>
        <taxon>Basidiomycota</taxon>
        <taxon>Agaricomycotina</taxon>
        <taxon>Agaricomycetes</taxon>
        <taxon>Agaricomycetidae</taxon>
        <taxon>Atheliales</taxon>
        <taxon>Atheliaceae</taxon>
        <taxon>Athelia</taxon>
    </lineage>
</organism>
<dbReference type="Proteomes" id="UP000076532">
    <property type="component" value="Unassembled WGS sequence"/>
</dbReference>
<dbReference type="STRING" id="436010.A0A166F9K8"/>
<dbReference type="EMBL" id="KV417591">
    <property type="protein sequence ID" value="KZP16574.1"/>
    <property type="molecule type" value="Genomic_DNA"/>
</dbReference>
<evidence type="ECO:0000313" key="2">
    <source>
        <dbReference type="Proteomes" id="UP000076532"/>
    </source>
</evidence>